<dbReference type="InterPro" id="IPR025951">
    <property type="entry name" value="GXWXG_dom"/>
</dbReference>
<keyword evidence="4" id="KW-1185">Reference proteome</keyword>
<feature type="domain" description="DUF4334" evidence="2">
    <location>
        <begin position="116"/>
        <end position="174"/>
    </location>
</feature>
<name>A0ABN5YV13_9MYCO</name>
<evidence type="ECO:0000313" key="3">
    <source>
        <dbReference type="EMBL" id="BBX84877.1"/>
    </source>
</evidence>
<reference evidence="3 4" key="1">
    <citation type="journal article" date="2019" name="Emerg. Microbes Infect.">
        <title>Comprehensive subspecies identification of 175 nontuberculous mycobacteria species based on 7547 genomic profiles.</title>
        <authorList>
            <person name="Matsumoto Y."/>
            <person name="Kinjo T."/>
            <person name="Motooka D."/>
            <person name="Nabeya D."/>
            <person name="Jung N."/>
            <person name="Uechi K."/>
            <person name="Horii T."/>
            <person name="Iida T."/>
            <person name="Fujita J."/>
            <person name="Nakamura S."/>
        </authorList>
    </citation>
    <scope>NUCLEOTIDE SEQUENCE [LARGE SCALE GENOMIC DNA]</scope>
    <source>
        <strain evidence="3 4">JCM 15296</strain>
    </source>
</reference>
<dbReference type="Pfam" id="PF14231">
    <property type="entry name" value="GXWXG"/>
    <property type="match status" value="1"/>
</dbReference>
<accession>A0ABN5YV13</accession>
<evidence type="ECO:0000259" key="2">
    <source>
        <dbReference type="Pfam" id="PF14232"/>
    </source>
</evidence>
<organism evidence="3 4">
    <name type="scientific">Mycolicibacterium aubagnense</name>
    <dbReference type="NCBI Taxonomy" id="319707"/>
    <lineage>
        <taxon>Bacteria</taxon>
        <taxon>Bacillati</taxon>
        <taxon>Actinomycetota</taxon>
        <taxon>Actinomycetes</taxon>
        <taxon>Mycobacteriales</taxon>
        <taxon>Mycobacteriaceae</taxon>
        <taxon>Mycolicibacterium</taxon>
    </lineage>
</organism>
<dbReference type="Proteomes" id="UP000465609">
    <property type="component" value="Chromosome"/>
</dbReference>
<dbReference type="EMBL" id="AP022577">
    <property type="protein sequence ID" value="BBX84877.1"/>
    <property type="molecule type" value="Genomic_DNA"/>
</dbReference>
<dbReference type="Gene3D" id="2.40.128.580">
    <property type="entry name" value="GXWXG domain"/>
    <property type="match status" value="1"/>
</dbReference>
<dbReference type="InterPro" id="IPR025568">
    <property type="entry name" value="DUF4334"/>
</dbReference>
<proteinExistence type="predicted"/>
<evidence type="ECO:0000313" key="4">
    <source>
        <dbReference type="Proteomes" id="UP000465609"/>
    </source>
</evidence>
<sequence length="176" mass="20213">MPNQLVWQYGWLSKPTDSGVLVNIETARSRFAELRGQSDVDTAELDEIWSALDTVRAEDVVGHWKGDEFHTGHKMNGQLQAARWYGKFFDSLNDVEPIVCYDDEGQLFSNHQLSRGGASLWDIEFRGETTATMVYDGQPIFDHFKRVDGNTLMGIMNGKRQRTADKLFYFLLERDQ</sequence>
<protein>
    <recommendedName>
        <fullName evidence="5">DUF4334 domain-containing protein</fullName>
    </recommendedName>
</protein>
<evidence type="ECO:0000259" key="1">
    <source>
        <dbReference type="Pfam" id="PF14231"/>
    </source>
</evidence>
<evidence type="ECO:0008006" key="5">
    <source>
        <dbReference type="Google" id="ProtNLM"/>
    </source>
</evidence>
<dbReference type="Pfam" id="PF14232">
    <property type="entry name" value="DUF4334"/>
    <property type="match status" value="1"/>
</dbReference>
<gene>
    <name evidence="3" type="ORF">MAUB_27500</name>
</gene>
<feature type="domain" description="GXWXG" evidence="1">
    <location>
        <begin position="47"/>
        <end position="105"/>
    </location>
</feature>